<dbReference type="AlphaFoldDB" id="A0A077M8X6"/>
<dbReference type="InterPro" id="IPR003615">
    <property type="entry name" value="HNH_nuc"/>
</dbReference>
<dbReference type="STRING" id="1193518.BN13_30006"/>
<dbReference type="CDD" id="cd00085">
    <property type="entry name" value="HNHc"/>
    <property type="match status" value="1"/>
</dbReference>
<protein>
    <recommendedName>
        <fullName evidence="1">HNH nuclease domain-containing protein</fullName>
    </recommendedName>
</protein>
<sequence length="462" mass="48298">METTPQMPPEAGSGVPCLAEVLVRVRECRDALSSVREAVVLAGPGEMEEFLALVGSLVLMGESAEVAVVAEAVAQGLPGAGALPLTATDWLASCSPRHTARSALGVVKLAEAVSPATVTRAAGPLASGQDGEVLGEAVLSGRASVAAANVAHSEMRRLVPDLQPECVGAVWQVYADFACGGDLGEIRRVRPQMYAWFGRPDRLNDRDERARAQRALSSGAADPVDGLVDYRLRLDAAAAAVLEAAIDPLCKPVPGPNGEPDARPASMRRADALMDLVSRGVRGSDLVPAQPATQVSLIVKLSDLVAGTGCSQAVGGIDAGRFVSIAATRVLSCDAAVGPIVIDDSGDPILVGRSKRLFARARIRALHVRDGGCTFPGCTKPAGWSDAHHLVHWIDGGETELANAALLCSYHHHVVHSRRLAGRVTRGESPGDPGRVRVVWDLTPGSYDQPRGRALRRDGQAA</sequence>
<evidence type="ECO:0000313" key="3">
    <source>
        <dbReference type="Proteomes" id="UP000035720"/>
    </source>
</evidence>
<dbReference type="EMBL" id="CAJC01000139">
    <property type="protein sequence ID" value="CCI53054.1"/>
    <property type="molecule type" value="Genomic_DNA"/>
</dbReference>
<gene>
    <name evidence="2" type="ORF">BN13_30006</name>
</gene>
<comment type="caution">
    <text evidence="2">The sequence shown here is derived from an EMBL/GenBank/DDBJ whole genome shotgun (WGS) entry which is preliminary data.</text>
</comment>
<evidence type="ECO:0000313" key="2">
    <source>
        <dbReference type="EMBL" id="CCI53054.1"/>
    </source>
</evidence>
<dbReference type="Pfam" id="PF02720">
    <property type="entry name" value="DUF222"/>
    <property type="match status" value="1"/>
</dbReference>
<keyword evidence="3" id="KW-1185">Reference proteome</keyword>
<name>A0A077M8X6_9MICO</name>
<organism evidence="2 3">
    <name type="scientific">Nostocoides jenkinsii Ben 74</name>
    <dbReference type="NCBI Taxonomy" id="1193518"/>
    <lineage>
        <taxon>Bacteria</taxon>
        <taxon>Bacillati</taxon>
        <taxon>Actinomycetota</taxon>
        <taxon>Actinomycetes</taxon>
        <taxon>Micrococcales</taxon>
        <taxon>Intrasporangiaceae</taxon>
        <taxon>Nostocoides</taxon>
    </lineage>
</organism>
<evidence type="ECO:0000259" key="1">
    <source>
        <dbReference type="SMART" id="SM00507"/>
    </source>
</evidence>
<reference evidence="2 3" key="1">
    <citation type="journal article" date="2013" name="ISME J.">
        <title>A metabolic model for members of the genus Tetrasphaera involved in enhanced biological phosphorus removal.</title>
        <authorList>
            <person name="Kristiansen R."/>
            <person name="Nguyen H.T.T."/>
            <person name="Saunders A.M."/>
            <person name="Nielsen J.L."/>
            <person name="Wimmer R."/>
            <person name="Le V.Q."/>
            <person name="McIlroy S.J."/>
            <person name="Petrovski S."/>
            <person name="Seviour R.J."/>
            <person name="Calteau A."/>
            <person name="Nielsen K.L."/>
            <person name="Nielsen P.H."/>
        </authorList>
    </citation>
    <scope>NUCLEOTIDE SEQUENCE [LARGE SCALE GENOMIC DNA]</scope>
    <source>
        <strain evidence="2 3">Ben 74</strain>
    </source>
</reference>
<dbReference type="RefSeq" id="WP_048543586.1">
    <property type="nucleotide sequence ID" value="NZ_HF571038.1"/>
</dbReference>
<dbReference type="OrthoDB" id="5177627at2"/>
<dbReference type="InterPro" id="IPR003870">
    <property type="entry name" value="DUF222"/>
</dbReference>
<dbReference type="SMART" id="SM00507">
    <property type="entry name" value="HNHc"/>
    <property type="match status" value="1"/>
</dbReference>
<accession>A0A077M8X6</accession>
<feature type="domain" description="HNH nuclease" evidence="1">
    <location>
        <begin position="362"/>
        <end position="413"/>
    </location>
</feature>
<proteinExistence type="predicted"/>
<dbReference type="Proteomes" id="UP000035720">
    <property type="component" value="Unassembled WGS sequence"/>
</dbReference>